<dbReference type="InterPro" id="IPR008257">
    <property type="entry name" value="Pept_M19"/>
</dbReference>
<comment type="subcellular location">
    <subcellularLocation>
        <location evidence="1">Membrane</location>
        <topology evidence="1">Lipid-anchor</topology>
        <topology evidence="1">GPI-anchor</topology>
    </subcellularLocation>
</comment>
<name>A0AA38I1K9_9CUCU</name>
<keyword evidence="1" id="KW-0482">Metalloprotease</keyword>
<keyword evidence="1" id="KW-0449">Lipoprotein</keyword>
<gene>
    <name evidence="3" type="ORF">Zmor_022747</name>
</gene>
<dbReference type="Pfam" id="PF01244">
    <property type="entry name" value="Peptidase_M19"/>
    <property type="match status" value="1"/>
</dbReference>
<dbReference type="InterPro" id="IPR000180">
    <property type="entry name" value="Dipep_AS"/>
</dbReference>
<evidence type="ECO:0000256" key="1">
    <source>
        <dbReference type="RuleBase" id="RU341113"/>
    </source>
</evidence>
<dbReference type="GO" id="GO:0046872">
    <property type="term" value="F:metal ion binding"/>
    <property type="evidence" value="ECO:0007669"/>
    <property type="project" value="UniProtKB-UniRule"/>
</dbReference>
<sequence length="453" mass="49751">MLKQTFFFVIFLLLFSDSSQAPRDDIPGSRALDNFPLIDGHNDLPFNLYTILQNKIYNFSFDADLSEDPLFGSNCSSCFTDLVRARQGKLGAQFWVAYVSCNPVNYNTTVSRSVEQVDVIRRLIAKYPNDLEFVTTADGIVDAFKEGKIASMIGLEGGHSIDSKMSLLRQYYDMGVRYMTLTHSCNLPWADASPVDDTAPVVNLTEFGKKIVLEMNRLGMMVDLSHVSHGVMVEAIETSKAPVIFSHSSAYSVYAHHRNVQDDVLEKVRENDGVVMVNFYSAFIGQGNVTIDDVVKHINHIANVSGVNHVGIGSDYDGVSSVPKGLEDVSKYPDLFDLLKSSNPDVWTIENLEKLAGRNLHRVFKAVEAVRDQLRAELPDENIIPPEDLENGEEDPGEEDPGEENPGEENPGEENPGEGDGDPQPPEGGSGGAVRVFAHVLSAVVLAAVIISL</sequence>
<accession>A0AA38I1K9</accession>
<feature type="region of interest" description="Disordered" evidence="2">
    <location>
        <begin position="377"/>
        <end position="432"/>
    </location>
</feature>
<keyword evidence="4" id="KW-1185">Reference proteome</keyword>
<dbReference type="EMBL" id="JALNTZ010000007">
    <property type="protein sequence ID" value="KAJ3645059.1"/>
    <property type="molecule type" value="Genomic_DNA"/>
</dbReference>
<dbReference type="GO" id="GO:0070573">
    <property type="term" value="F:metallodipeptidase activity"/>
    <property type="evidence" value="ECO:0007669"/>
    <property type="project" value="InterPro"/>
</dbReference>
<keyword evidence="1" id="KW-0479">Metal-binding</keyword>
<dbReference type="AlphaFoldDB" id="A0AA38I1K9"/>
<organism evidence="3 4">
    <name type="scientific">Zophobas morio</name>
    <dbReference type="NCBI Taxonomy" id="2755281"/>
    <lineage>
        <taxon>Eukaryota</taxon>
        <taxon>Metazoa</taxon>
        <taxon>Ecdysozoa</taxon>
        <taxon>Arthropoda</taxon>
        <taxon>Hexapoda</taxon>
        <taxon>Insecta</taxon>
        <taxon>Pterygota</taxon>
        <taxon>Neoptera</taxon>
        <taxon>Endopterygota</taxon>
        <taxon>Coleoptera</taxon>
        <taxon>Polyphaga</taxon>
        <taxon>Cucujiformia</taxon>
        <taxon>Tenebrionidae</taxon>
        <taxon>Zophobas</taxon>
    </lineage>
</organism>
<dbReference type="GO" id="GO:0006508">
    <property type="term" value="P:proteolysis"/>
    <property type="evidence" value="ECO:0007669"/>
    <property type="project" value="UniProtKB-KW"/>
</dbReference>
<feature type="signal peptide" evidence="1">
    <location>
        <begin position="1"/>
        <end position="21"/>
    </location>
</feature>
<dbReference type="GO" id="GO:0098552">
    <property type="term" value="C:side of membrane"/>
    <property type="evidence" value="ECO:0007669"/>
    <property type="project" value="UniProtKB-KW"/>
</dbReference>
<keyword evidence="1" id="KW-0862">Zinc</keyword>
<comment type="cofactor">
    <cofactor evidence="1">
        <name>Zn(2+)</name>
        <dbReference type="ChEBI" id="CHEBI:29105"/>
    </cofactor>
</comment>
<dbReference type="PANTHER" id="PTHR10443:SF45">
    <property type="entry name" value="DIPEPTIDASE"/>
    <property type="match status" value="1"/>
</dbReference>
<keyword evidence="1" id="KW-1015">Disulfide bond</keyword>
<reference evidence="3" key="1">
    <citation type="journal article" date="2023" name="G3 (Bethesda)">
        <title>Whole genome assemblies of Zophobas morio and Tenebrio molitor.</title>
        <authorList>
            <person name="Kaur S."/>
            <person name="Stinson S.A."/>
            <person name="diCenzo G.C."/>
        </authorList>
    </citation>
    <scope>NUCLEOTIDE SEQUENCE</scope>
    <source>
        <strain evidence="3">QUZm001</strain>
    </source>
</reference>
<feature type="compositionally biased region" description="Acidic residues" evidence="2">
    <location>
        <begin position="387"/>
        <end position="421"/>
    </location>
</feature>
<dbReference type="InterPro" id="IPR032466">
    <property type="entry name" value="Metal_Hydrolase"/>
</dbReference>
<evidence type="ECO:0000256" key="2">
    <source>
        <dbReference type="SAM" id="MobiDB-lite"/>
    </source>
</evidence>
<comment type="subunit">
    <text evidence="1">Homodimer; disulfide-linked.</text>
</comment>
<comment type="similarity">
    <text evidence="1">Belongs to the metallo-dependent hydrolases superfamily. Peptidase M19 family.</text>
</comment>
<keyword evidence="1" id="KW-0325">Glycoprotein</keyword>
<keyword evidence="1" id="KW-0224">Dipeptidase</keyword>
<dbReference type="PANTHER" id="PTHR10443">
    <property type="entry name" value="MICROSOMAL DIPEPTIDASE"/>
    <property type="match status" value="1"/>
</dbReference>
<protein>
    <recommendedName>
        <fullName evidence="1">Dipeptidase</fullName>
        <ecNumber evidence="1">3.4.13.19</ecNumber>
    </recommendedName>
</protein>
<dbReference type="PROSITE" id="PS00869">
    <property type="entry name" value="RENAL_DIPEPTIDASE_1"/>
    <property type="match status" value="1"/>
</dbReference>
<keyword evidence="1" id="KW-0336">GPI-anchor</keyword>
<dbReference type="EC" id="3.4.13.19" evidence="1"/>
<dbReference type="Proteomes" id="UP001168821">
    <property type="component" value="Unassembled WGS sequence"/>
</dbReference>
<evidence type="ECO:0000313" key="3">
    <source>
        <dbReference type="EMBL" id="KAJ3645059.1"/>
    </source>
</evidence>
<keyword evidence="1" id="KW-0732">Signal</keyword>
<keyword evidence="1" id="KW-0378">Hydrolase</keyword>
<comment type="caution">
    <text evidence="3">The sequence shown here is derived from an EMBL/GenBank/DDBJ whole genome shotgun (WGS) entry which is preliminary data.</text>
</comment>
<keyword evidence="1" id="KW-0472">Membrane</keyword>
<dbReference type="SUPFAM" id="SSF51556">
    <property type="entry name" value="Metallo-dependent hydrolases"/>
    <property type="match status" value="1"/>
</dbReference>
<evidence type="ECO:0000313" key="4">
    <source>
        <dbReference type="Proteomes" id="UP001168821"/>
    </source>
</evidence>
<dbReference type="Gene3D" id="3.20.20.140">
    <property type="entry name" value="Metal-dependent hydrolases"/>
    <property type="match status" value="1"/>
</dbReference>
<proteinExistence type="inferred from homology"/>
<keyword evidence="1" id="KW-0645">Protease</keyword>
<comment type="catalytic activity">
    <reaction evidence="1">
        <text>an L-aminoacyl-L-amino acid + H2O = 2 an L-alpha-amino acid</text>
        <dbReference type="Rhea" id="RHEA:48940"/>
        <dbReference type="ChEBI" id="CHEBI:15377"/>
        <dbReference type="ChEBI" id="CHEBI:59869"/>
        <dbReference type="ChEBI" id="CHEBI:77460"/>
        <dbReference type="EC" id="3.4.13.19"/>
    </reaction>
</comment>
<dbReference type="PROSITE" id="PS51365">
    <property type="entry name" value="RENAL_DIPEPTIDASE_2"/>
    <property type="match status" value="1"/>
</dbReference>
<dbReference type="CDD" id="cd01301">
    <property type="entry name" value="rDP_like"/>
    <property type="match status" value="1"/>
</dbReference>
<feature type="chain" id="PRO_5041489676" description="Dipeptidase" evidence="1">
    <location>
        <begin position="22"/>
        <end position="453"/>
    </location>
</feature>